<dbReference type="GO" id="GO:0009099">
    <property type="term" value="P:L-valine biosynthetic process"/>
    <property type="evidence" value="ECO:0007669"/>
    <property type="project" value="TreeGrafter"/>
</dbReference>
<dbReference type="InterPro" id="IPR029061">
    <property type="entry name" value="THDP-binding"/>
</dbReference>
<dbReference type="GO" id="GO:0005948">
    <property type="term" value="C:acetolactate synthase complex"/>
    <property type="evidence" value="ECO:0007669"/>
    <property type="project" value="TreeGrafter"/>
</dbReference>
<evidence type="ECO:0000256" key="3">
    <source>
        <dbReference type="RuleBase" id="RU362132"/>
    </source>
</evidence>
<gene>
    <name evidence="7" type="ORF">AC578_2250</name>
</gene>
<comment type="similarity">
    <text evidence="1 3">Belongs to the TPP enzyme family.</text>
</comment>
<sequence>MATGDEFLTNDRPLPSSIPPSIQYGSDVVAEQLSRLDIAYMALVPGSSYRGLHDSIVNLKGNRKPEMLIVLHEEHAVSIAHGYAKVTGKPMAIGLHANVGLMHATMAIFNAFCDRVPILMFGATGPLDATRRRPWIDWIHTAQDQGALIRPYIKFDDQPHSAQAAVESVIHAYVASKSKPCAPTYVCLDLGLQEDEVDATKIEFPETSRYLDAATHPPIPSSDVVLRIESALSGSKKPLFMFGRPSSNSLVSWQKRVQLAEKFDARVITDIKQAATFPTQHRLHASSPGVFLSAETCEIIREADLITSFDWIDLAGNLKAADAKLDHIKIVHTSLDSALHNGWSKDHFAIPPADIFVHADVDKTVAAILAATHDIPERRSQWSDSKPQAPHSTFENENPEIFMSDLAHSLYTVIPPDDICLVRVPLGWSGRDLQVTHPLGFMGMDGAAGIGSGCGQIVGTSLALRSNHLKHLMTVGVIGDGDFLMGSSALWTAAKYGLPCLVIVANNGSYFNDEVHQERVAKTRGRRVENKSIGMRLTEPQPDCGKIAEGLGCTVVREGRVEEKGDLEGAIRDAVQKVRQGKVVVLDVNVKPDGYGKAMSK</sequence>
<organism evidence="7 8">
    <name type="scientific">Pseudocercospora eumusae</name>
    <dbReference type="NCBI Taxonomy" id="321146"/>
    <lineage>
        <taxon>Eukaryota</taxon>
        <taxon>Fungi</taxon>
        <taxon>Dikarya</taxon>
        <taxon>Ascomycota</taxon>
        <taxon>Pezizomycotina</taxon>
        <taxon>Dothideomycetes</taxon>
        <taxon>Dothideomycetidae</taxon>
        <taxon>Mycosphaerellales</taxon>
        <taxon>Mycosphaerellaceae</taxon>
        <taxon>Pseudocercospora</taxon>
    </lineage>
</organism>
<name>A0A139GUL7_9PEZI</name>
<dbReference type="PANTHER" id="PTHR18968">
    <property type="entry name" value="THIAMINE PYROPHOSPHATE ENZYMES"/>
    <property type="match status" value="1"/>
</dbReference>
<keyword evidence="2 3" id="KW-0786">Thiamine pyrophosphate</keyword>
<evidence type="ECO:0000313" key="7">
    <source>
        <dbReference type="EMBL" id="KXS93899.1"/>
    </source>
</evidence>
<dbReference type="Pfam" id="PF00205">
    <property type="entry name" value="TPP_enzyme_M"/>
    <property type="match status" value="1"/>
</dbReference>
<dbReference type="InterPro" id="IPR011766">
    <property type="entry name" value="TPP_enzyme_TPP-bd"/>
</dbReference>
<feature type="domain" description="Thiamine pyrophosphate enzyme N-terminal TPP-binding" evidence="6">
    <location>
        <begin position="25"/>
        <end position="131"/>
    </location>
</feature>
<comment type="caution">
    <text evidence="7">The sequence shown here is derived from an EMBL/GenBank/DDBJ whole genome shotgun (WGS) entry which is preliminary data.</text>
</comment>
<dbReference type="InterPro" id="IPR029035">
    <property type="entry name" value="DHS-like_NAD/FAD-binding_dom"/>
</dbReference>
<evidence type="ECO:0000259" key="5">
    <source>
        <dbReference type="Pfam" id="PF02775"/>
    </source>
</evidence>
<protein>
    <submittedName>
        <fullName evidence="7">Uncharacterized protein</fullName>
    </submittedName>
</protein>
<dbReference type="GO" id="GO:0003984">
    <property type="term" value="F:acetolactate synthase activity"/>
    <property type="evidence" value="ECO:0007669"/>
    <property type="project" value="TreeGrafter"/>
</dbReference>
<dbReference type="SUPFAM" id="SSF52518">
    <property type="entry name" value="Thiamin diphosphate-binding fold (THDP-binding)"/>
    <property type="match status" value="2"/>
</dbReference>
<reference evidence="7 8" key="1">
    <citation type="submission" date="2015-07" db="EMBL/GenBank/DDBJ databases">
        <title>Comparative genomics of the Sigatoka disease complex on banana suggests a link between parallel evolutionary changes in Pseudocercospora fijiensis and Pseudocercospora eumusae and increased virulence on the banana host.</title>
        <authorList>
            <person name="Chang T.-C."/>
            <person name="Salvucci A."/>
            <person name="Crous P.W."/>
            <person name="Stergiopoulos I."/>
        </authorList>
    </citation>
    <scope>NUCLEOTIDE SEQUENCE [LARGE SCALE GENOMIC DNA]</scope>
    <source>
        <strain evidence="7 8">CBS 114824</strain>
    </source>
</reference>
<evidence type="ECO:0000313" key="8">
    <source>
        <dbReference type="Proteomes" id="UP000070133"/>
    </source>
</evidence>
<dbReference type="AlphaFoldDB" id="A0A139GUL7"/>
<dbReference type="InterPro" id="IPR012001">
    <property type="entry name" value="Thiamin_PyroP_enz_TPP-bd_dom"/>
</dbReference>
<evidence type="ECO:0000256" key="1">
    <source>
        <dbReference type="ARBA" id="ARBA00007812"/>
    </source>
</evidence>
<dbReference type="SUPFAM" id="SSF52467">
    <property type="entry name" value="DHS-like NAD/FAD-binding domain"/>
    <property type="match status" value="1"/>
</dbReference>
<dbReference type="CDD" id="cd02002">
    <property type="entry name" value="TPP_BFDC"/>
    <property type="match status" value="1"/>
</dbReference>
<dbReference type="GO" id="GO:0030976">
    <property type="term" value="F:thiamine pyrophosphate binding"/>
    <property type="evidence" value="ECO:0007669"/>
    <property type="project" value="InterPro"/>
</dbReference>
<feature type="domain" description="Thiamine pyrophosphate enzyme TPP-binding" evidence="5">
    <location>
        <begin position="428"/>
        <end position="588"/>
    </location>
</feature>
<dbReference type="InterPro" id="IPR045229">
    <property type="entry name" value="TPP_enz"/>
</dbReference>
<evidence type="ECO:0000256" key="2">
    <source>
        <dbReference type="ARBA" id="ARBA00023052"/>
    </source>
</evidence>
<evidence type="ECO:0000259" key="6">
    <source>
        <dbReference type="Pfam" id="PF02776"/>
    </source>
</evidence>
<dbReference type="Pfam" id="PF02776">
    <property type="entry name" value="TPP_enzyme_N"/>
    <property type="match status" value="1"/>
</dbReference>
<evidence type="ECO:0000259" key="4">
    <source>
        <dbReference type="Pfam" id="PF00205"/>
    </source>
</evidence>
<dbReference type="GO" id="GO:0000287">
    <property type="term" value="F:magnesium ion binding"/>
    <property type="evidence" value="ECO:0007669"/>
    <property type="project" value="InterPro"/>
</dbReference>
<proteinExistence type="inferred from homology"/>
<dbReference type="GO" id="GO:0050660">
    <property type="term" value="F:flavin adenine dinucleotide binding"/>
    <property type="evidence" value="ECO:0007669"/>
    <property type="project" value="TreeGrafter"/>
</dbReference>
<dbReference type="Gene3D" id="3.40.50.970">
    <property type="match status" value="2"/>
</dbReference>
<dbReference type="InterPro" id="IPR012000">
    <property type="entry name" value="Thiamin_PyroP_enz_cen_dom"/>
</dbReference>
<accession>A0A139GUL7</accession>
<dbReference type="GO" id="GO:0009097">
    <property type="term" value="P:isoleucine biosynthetic process"/>
    <property type="evidence" value="ECO:0007669"/>
    <property type="project" value="TreeGrafter"/>
</dbReference>
<dbReference type="CDD" id="cd07035">
    <property type="entry name" value="TPP_PYR_POX_like"/>
    <property type="match status" value="1"/>
</dbReference>
<feature type="domain" description="Thiamine pyrophosphate enzyme central" evidence="4">
    <location>
        <begin position="230"/>
        <end position="338"/>
    </location>
</feature>
<dbReference type="PANTHER" id="PTHR18968:SF13">
    <property type="entry name" value="ACETOLACTATE SYNTHASE CATALYTIC SUBUNIT, MITOCHONDRIAL"/>
    <property type="match status" value="1"/>
</dbReference>
<dbReference type="EMBL" id="LFZN01000365">
    <property type="protein sequence ID" value="KXS93899.1"/>
    <property type="molecule type" value="Genomic_DNA"/>
</dbReference>
<dbReference type="Proteomes" id="UP000070133">
    <property type="component" value="Unassembled WGS sequence"/>
</dbReference>
<dbReference type="Pfam" id="PF02775">
    <property type="entry name" value="TPP_enzyme_C"/>
    <property type="match status" value="1"/>
</dbReference>
<dbReference type="Gene3D" id="3.40.50.1220">
    <property type="entry name" value="TPP-binding domain"/>
    <property type="match status" value="1"/>
</dbReference>
<dbReference type="EMBL" id="LFZN01000365">
    <property type="protein sequence ID" value="KXS93900.1"/>
    <property type="molecule type" value="Genomic_DNA"/>
</dbReference>
<keyword evidence="8" id="KW-1185">Reference proteome</keyword>